<comment type="subcellular location">
    <subcellularLocation>
        <location evidence="1">Cytoplasm</location>
    </subcellularLocation>
</comment>
<dbReference type="UniPathway" id="UPA00148">
    <property type="reaction ID" value="UER00233"/>
</dbReference>
<comment type="pathway">
    <text evidence="2 15">Cofactor biosynthesis; adenosylcobalamin biosynthesis; adenosylcobalamin from cob(II)yrinate a,c-diamide: step 2/7.</text>
</comment>
<dbReference type="PANTHER" id="PTHR12213:SF0">
    <property type="entry name" value="CORRINOID ADENOSYLTRANSFERASE MMAB"/>
    <property type="match status" value="1"/>
</dbReference>
<evidence type="ECO:0000256" key="11">
    <source>
        <dbReference type="ARBA" id="ARBA00033334"/>
    </source>
</evidence>
<gene>
    <name evidence="17" type="ORF">DAERI_010520</name>
</gene>
<evidence type="ECO:0000259" key="16">
    <source>
        <dbReference type="Pfam" id="PF01923"/>
    </source>
</evidence>
<comment type="catalytic activity">
    <reaction evidence="14 15">
        <text>2 cob(II)alamin + reduced [electron-transfer flavoprotein] + 2 ATP = 2 adenosylcob(III)alamin + 2 triphosphate + oxidized [electron-transfer flavoprotein] + 3 H(+)</text>
        <dbReference type="Rhea" id="RHEA:28671"/>
        <dbReference type="Rhea" id="RHEA-COMP:10685"/>
        <dbReference type="Rhea" id="RHEA-COMP:10686"/>
        <dbReference type="ChEBI" id="CHEBI:15378"/>
        <dbReference type="ChEBI" id="CHEBI:16304"/>
        <dbReference type="ChEBI" id="CHEBI:18036"/>
        <dbReference type="ChEBI" id="CHEBI:18408"/>
        <dbReference type="ChEBI" id="CHEBI:30616"/>
        <dbReference type="ChEBI" id="CHEBI:57692"/>
        <dbReference type="ChEBI" id="CHEBI:58307"/>
        <dbReference type="EC" id="2.5.1.17"/>
    </reaction>
</comment>
<keyword evidence="15" id="KW-0169">Cobalamin biosynthesis</keyword>
<keyword evidence="18" id="KW-1185">Reference proteome</keyword>
<dbReference type="NCBIfam" id="TIGR00636">
    <property type="entry name" value="PduO_Nterm"/>
    <property type="match status" value="1"/>
</dbReference>
<evidence type="ECO:0000256" key="4">
    <source>
        <dbReference type="ARBA" id="ARBA00012454"/>
    </source>
</evidence>
<dbReference type="RefSeq" id="WP_103127885.1">
    <property type="nucleotide sequence ID" value="NZ_BFAG01000001.1"/>
</dbReference>
<evidence type="ECO:0000256" key="7">
    <source>
        <dbReference type="ARBA" id="ARBA00022679"/>
    </source>
</evidence>
<dbReference type="GO" id="GO:0005737">
    <property type="term" value="C:cytoplasm"/>
    <property type="evidence" value="ECO:0007669"/>
    <property type="project" value="UniProtKB-SubCell"/>
</dbReference>
<reference evidence="18" key="1">
    <citation type="submission" date="2018-01" db="EMBL/GenBank/DDBJ databases">
        <title>Draft Genome Sequence of the Radioresistant Bacterium Deinococcus aerius TR0125, Isolated from the Higher Atmosphere above Japan.</title>
        <authorList>
            <person name="Satoh K."/>
            <person name="Arai H."/>
            <person name="Sanzen T."/>
            <person name="Kawaguchi Y."/>
            <person name="Hayashi H."/>
            <person name="Yokobori S."/>
            <person name="Yamagishi A."/>
            <person name="Oono Y."/>
            <person name="Narumi I."/>
        </authorList>
    </citation>
    <scope>NUCLEOTIDE SEQUENCE [LARGE SCALE GENOMIC DNA]</scope>
    <source>
        <strain evidence="18">TR0125</strain>
    </source>
</reference>
<dbReference type="AlphaFoldDB" id="A0A2I9DEG7"/>
<evidence type="ECO:0000256" key="9">
    <source>
        <dbReference type="ARBA" id="ARBA00022840"/>
    </source>
</evidence>
<dbReference type="FunFam" id="1.20.1200.10:FF:000003">
    <property type="entry name" value="ATP:cob(I)alamin adenosyltransferase"/>
    <property type="match status" value="1"/>
</dbReference>
<evidence type="ECO:0000256" key="5">
    <source>
        <dbReference type="ARBA" id="ARBA00020963"/>
    </source>
</evidence>
<organism evidence="17 18">
    <name type="scientific">Deinococcus aerius</name>
    <dbReference type="NCBI Taxonomy" id="200253"/>
    <lineage>
        <taxon>Bacteria</taxon>
        <taxon>Thermotogati</taxon>
        <taxon>Deinococcota</taxon>
        <taxon>Deinococci</taxon>
        <taxon>Deinococcales</taxon>
        <taxon>Deinococcaceae</taxon>
        <taxon>Deinococcus</taxon>
    </lineage>
</organism>
<dbReference type="SUPFAM" id="SSF89028">
    <property type="entry name" value="Cobalamin adenosyltransferase-like"/>
    <property type="match status" value="1"/>
</dbReference>
<dbReference type="EC" id="2.5.1.17" evidence="4 15"/>
<comment type="caution">
    <text evidence="17">The sequence shown here is derived from an EMBL/GenBank/DDBJ whole genome shotgun (WGS) entry which is preliminary data.</text>
</comment>
<comment type="similarity">
    <text evidence="3 15">Belongs to the Cob(I)alamin adenosyltransferase family.</text>
</comment>
<dbReference type="Gene3D" id="1.20.1200.10">
    <property type="entry name" value="Cobalamin adenosyltransferase-like"/>
    <property type="match status" value="1"/>
</dbReference>
<evidence type="ECO:0000256" key="3">
    <source>
        <dbReference type="ARBA" id="ARBA00007487"/>
    </source>
</evidence>
<dbReference type="Pfam" id="PF01923">
    <property type="entry name" value="Cob_adeno_trans"/>
    <property type="match status" value="1"/>
</dbReference>
<protein>
    <recommendedName>
        <fullName evidence="5 15">Corrinoid adenosyltransferase</fullName>
        <ecNumber evidence="4 15">2.5.1.17</ecNumber>
    </recommendedName>
    <alternativeName>
        <fullName evidence="10 15">Cob(II)alamin adenosyltransferase</fullName>
    </alternativeName>
    <alternativeName>
        <fullName evidence="12 15">Cob(II)yrinic acid a,c-diamide adenosyltransferase</fullName>
    </alternativeName>
    <alternativeName>
        <fullName evidence="11 15">Cobinamide/cobalamin adenosyltransferase</fullName>
    </alternativeName>
</protein>
<dbReference type="PANTHER" id="PTHR12213">
    <property type="entry name" value="CORRINOID ADENOSYLTRANSFERASE"/>
    <property type="match status" value="1"/>
</dbReference>
<dbReference type="GO" id="GO:0005524">
    <property type="term" value="F:ATP binding"/>
    <property type="evidence" value="ECO:0007669"/>
    <property type="project" value="UniProtKB-UniRule"/>
</dbReference>
<dbReference type="GO" id="GO:0008817">
    <property type="term" value="F:corrinoid adenosyltransferase activity"/>
    <property type="evidence" value="ECO:0007669"/>
    <property type="project" value="UniProtKB-UniRule"/>
</dbReference>
<dbReference type="EMBL" id="BFAG01000001">
    <property type="protein sequence ID" value="GBF04348.1"/>
    <property type="molecule type" value="Genomic_DNA"/>
</dbReference>
<sequence length="190" mass="20755">MKLYTKTGDDGSTGLYGPERVSKTHVRVEAYGTVDELNSAVGLARAHNAAGGPPDEELEADLEYLQNALFDVGADLATRQGSVSASKISRLDDQDVAHMEAMIDRYQEVAPVFRGFVHPGGTLTAAALHIARTIARRAEREVIRLAEVEEINPAVLVYLNRTSDLLFVMARAVNQRSGVSEHAWLVKGRR</sequence>
<evidence type="ECO:0000256" key="8">
    <source>
        <dbReference type="ARBA" id="ARBA00022741"/>
    </source>
</evidence>
<dbReference type="InterPro" id="IPR016030">
    <property type="entry name" value="CblAdoTrfase-like"/>
</dbReference>
<evidence type="ECO:0000256" key="14">
    <source>
        <dbReference type="ARBA" id="ARBA00048692"/>
    </source>
</evidence>
<evidence type="ECO:0000256" key="13">
    <source>
        <dbReference type="ARBA" id="ARBA00048555"/>
    </source>
</evidence>
<dbReference type="Proteomes" id="UP000236569">
    <property type="component" value="Unassembled WGS sequence"/>
</dbReference>
<keyword evidence="7 15" id="KW-0808">Transferase</keyword>
<dbReference type="InterPro" id="IPR036451">
    <property type="entry name" value="CblAdoTrfase-like_sf"/>
</dbReference>
<evidence type="ECO:0000313" key="17">
    <source>
        <dbReference type="EMBL" id="GBF04348.1"/>
    </source>
</evidence>
<feature type="domain" description="Cobalamin adenosyltransferase-like" evidence="16">
    <location>
        <begin position="3"/>
        <end position="172"/>
    </location>
</feature>
<evidence type="ECO:0000256" key="1">
    <source>
        <dbReference type="ARBA" id="ARBA00004496"/>
    </source>
</evidence>
<dbReference type="OrthoDB" id="9778896at2"/>
<name>A0A2I9DEG7_9DEIO</name>
<evidence type="ECO:0000256" key="12">
    <source>
        <dbReference type="ARBA" id="ARBA00033354"/>
    </source>
</evidence>
<comment type="catalytic activity">
    <reaction evidence="13 15">
        <text>2 cob(II)yrinate a,c diamide + reduced [electron-transfer flavoprotein] + 2 ATP = 2 adenosylcob(III)yrinate a,c-diamide + 2 triphosphate + oxidized [electron-transfer flavoprotein] + 3 H(+)</text>
        <dbReference type="Rhea" id="RHEA:11528"/>
        <dbReference type="Rhea" id="RHEA-COMP:10685"/>
        <dbReference type="Rhea" id="RHEA-COMP:10686"/>
        <dbReference type="ChEBI" id="CHEBI:15378"/>
        <dbReference type="ChEBI" id="CHEBI:18036"/>
        <dbReference type="ChEBI" id="CHEBI:30616"/>
        <dbReference type="ChEBI" id="CHEBI:57692"/>
        <dbReference type="ChEBI" id="CHEBI:58307"/>
        <dbReference type="ChEBI" id="CHEBI:58503"/>
        <dbReference type="ChEBI" id="CHEBI:58537"/>
        <dbReference type="EC" id="2.5.1.17"/>
    </reaction>
</comment>
<dbReference type="GO" id="GO:0009236">
    <property type="term" value="P:cobalamin biosynthetic process"/>
    <property type="evidence" value="ECO:0007669"/>
    <property type="project" value="UniProtKB-UniRule"/>
</dbReference>
<evidence type="ECO:0000256" key="6">
    <source>
        <dbReference type="ARBA" id="ARBA00022490"/>
    </source>
</evidence>
<dbReference type="InterPro" id="IPR029499">
    <property type="entry name" value="PduO-typ"/>
</dbReference>
<keyword evidence="9 15" id="KW-0067">ATP-binding</keyword>
<evidence type="ECO:0000256" key="15">
    <source>
        <dbReference type="RuleBase" id="RU366026"/>
    </source>
</evidence>
<evidence type="ECO:0000256" key="10">
    <source>
        <dbReference type="ARBA" id="ARBA00031529"/>
    </source>
</evidence>
<proteinExistence type="inferred from homology"/>
<keyword evidence="6" id="KW-0963">Cytoplasm</keyword>
<accession>A0A2I9DEG7</accession>
<evidence type="ECO:0000256" key="2">
    <source>
        <dbReference type="ARBA" id="ARBA00005121"/>
    </source>
</evidence>
<evidence type="ECO:0000313" key="18">
    <source>
        <dbReference type="Proteomes" id="UP000236569"/>
    </source>
</evidence>
<keyword evidence="8 15" id="KW-0547">Nucleotide-binding</keyword>